<comment type="caution">
    <text evidence="5">The sequence shown here is derived from an EMBL/GenBank/DDBJ whole genome shotgun (WGS) entry which is preliminary data.</text>
</comment>
<dbReference type="SUPFAM" id="SSF56176">
    <property type="entry name" value="FAD-binding/transporter-associated domain-like"/>
    <property type="match status" value="1"/>
</dbReference>
<reference evidence="6" key="1">
    <citation type="submission" date="2017-01" db="EMBL/GenBank/DDBJ databases">
        <authorList>
            <person name="Wang Y."/>
            <person name="White M."/>
            <person name="Kvist S."/>
            <person name="Moncalvo J.-M."/>
        </authorList>
    </citation>
    <scope>NUCLEOTIDE SEQUENCE [LARGE SCALE GENOMIC DNA]</scope>
    <source>
        <strain evidence="6">ID-206-W2</strain>
    </source>
</reference>
<dbReference type="EMBL" id="LSSM01003291">
    <property type="protein sequence ID" value="OMJ18392.1"/>
    <property type="molecule type" value="Genomic_DNA"/>
</dbReference>
<sequence>MYRRIAIVPQGGNTGVLAGGIAVFDEVILSLSKMNKVRSLDKDSGALVCDAGCILEVLDNYVGEFGLTMPIDLGAKGR</sequence>
<dbReference type="PANTHER" id="PTHR43716:SF1">
    <property type="entry name" value="D-2-HYDROXYGLUTARATE DEHYDROGENASE, MITOCHONDRIAL"/>
    <property type="match status" value="1"/>
</dbReference>
<dbReference type="PROSITE" id="PS51387">
    <property type="entry name" value="FAD_PCMH"/>
    <property type="match status" value="1"/>
</dbReference>
<dbReference type="PANTHER" id="PTHR43716">
    <property type="entry name" value="D-2-HYDROXYGLUTARATE DEHYDROGENASE, MITOCHONDRIAL"/>
    <property type="match status" value="1"/>
</dbReference>
<dbReference type="InterPro" id="IPR016169">
    <property type="entry name" value="FAD-bd_PCMH_sub2"/>
</dbReference>
<gene>
    <name evidence="4" type="ORF">AYI69_g11391</name>
    <name evidence="5" type="ORF">AYI69_g7045</name>
</gene>
<dbReference type="EMBL" id="LSSM01007611">
    <property type="protein sequence ID" value="OMJ07632.1"/>
    <property type="molecule type" value="Genomic_DNA"/>
</dbReference>
<accession>A0A1R1XUS1</accession>
<keyword evidence="2" id="KW-0560">Oxidoreductase</keyword>
<evidence type="ECO:0000313" key="6">
    <source>
        <dbReference type="Proteomes" id="UP000187429"/>
    </source>
</evidence>
<feature type="domain" description="FAD-binding PCMH-type" evidence="3">
    <location>
        <begin position="1"/>
        <end position="78"/>
    </location>
</feature>
<comment type="cofactor">
    <cofactor evidence="1">
        <name>FAD</name>
        <dbReference type="ChEBI" id="CHEBI:57692"/>
    </cofactor>
</comment>
<keyword evidence="6" id="KW-1185">Reference proteome</keyword>
<organism evidence="5 6">
    <name type="scientific">Smittium culicis</name>
    <dbReference type="NCBI Taxonomy" id="133412"/>
    <lineage>
        <taxon>Eukaryota</taxon>
        <taxon>Fungi</taxon>
        <taxon>Fungi incertae sedis</taxon>
        <taxon>Zoopagomycota</taxon>
        <taxon>Kickxellomycotina</taxon>
        <taxon>Harpellomycetes</taxon>
        <taxon>Harpellales</taxon>
        <taxon>Legeriomycetaceae</taxon>
        <taxon>Smittium</taxon>
    </lineage>
</organism>
<evidence type="ECO:0000313" key="5">
    <source>
        <dbReference type="EMBL" id="OMJ18392.1"/>
    </source>
</evidence>
<dbReference type="AlphaFoldDB" id="A0A1R1XUS1"/>
<dbReference type="OrthoDB" id="5332616at2759"/>
<dbReference type="Gene3D" id="3.30.465.10">
    <property type="match status" value="1"/>
</dbReference>
<dbReference type="GO" id="GO:0071949">
    <property type="term" value="F:FAD binding"/>
    <property type="evidence" value="ECO:0007669"/>
    <property type="project" value="InterPro"/>
</dbReference>
<reference evidence="5" key="2">
    <citation type="submission" date="2017-01" db="EMBL/GenBank/DDBJ databases">
        <authorList>
            <person name="Mah S.A."/>
            <person name="Swanson W.J."/>
            <person name="Moy G.W."/>
            <person name="Vacquier V.D."/>
        </authorList>
    </citation>
    <scope>NUCLEOTIDE SEQUENCE [LARGE SCALE GENOMIC DNA]</scope>
    <source>
        <strain evidence="5">ID-206-W2</strain>
    </source>
</reference>
<dbReference type="InterPro" id="IPR016166">
    <property type="entry name" value="FAD-bd_PCMH"/>
</dbReference>
<dbReference type="InterPro" id="IPR036318">
    <property type="entry name" value="FAD-bd_PCMH-like_sf"/>
</dbReference>
<evidence type="ECO:0000259" key="3">
    <source>
        <dbReference type="PROSITE" id="PS51387"/>
    </source>
</evidence>
<dbReference type="GO" id="GO:0016491">
    <property type="term" value="F:oxidoreductase activity"/>
    <property type="evidence" value="ECO:0007669"/>
    <property type="project" value="UniProtKB-KW"/>
</dbReference>
<evidence type="ECO:0000313" key="4">
    <source>
        <dbReference type="EMBL" id="OMJ07632.1"/>
    </source>
</evidence>
<dbReference type="GO" id="GO:0005739">
    <property type="term" value="C:mitochondrion"/>
    <property type="evidence" value="ECO:0007669"/>
    <property type="project" value="TreeGrafter"/>
</dbReference>
<dbReference type="InterPro" id="IPR051264">
    <property type="entry name" value="FAD-oxidored/transferase_4"/>
</dbReference>
<evidence type="ECO:0000256" key="1">
    <source>
        <dbReference type="ARBA" id="ARBA00001974"/>
    </source>
</evidence>
<dbReference type="Proteomes" id="UP000187429">
    <property type="component" value="Unassembled WGS sequence"/>
</dbReference>
<proteinExistence type="predicted"/>
<name>A0A1R1XUS1_9FUNG</name>
<dbReference type="Pfam" id="PF01565">
    <property type="entry name" value="FAD_binding_4"/>
    <property type="match status" value="1"/>
</dbReference>
<protein>
    <submittedName>
        <fullName evidence="5">D-2-hydroxyglutarate dehydrogenase, mitochondrial</fullName>
    </submittedName>
</protein>
<evidence type="ECO:0000256" key="2">
    <source>
        <dbReference type="ARBA" id="ARBA00023002"/>
    </source>
</evidence>
<dbReference type="InterPro" id="IPR006094">
    <property type="entry name" value="Oxid_FAD_bind_N"/>
</dbReference>